<accession>A0A1M5EZU0</accession>
<dbReference type="Gene3D" id="1.10.287.110">
    <property type="entry name" value="DnaJ domain"/>
    <property type="match status" value="1"/>
</dbReference>
<feature type="domain" description="J" evidence="1">
    <location>
        <begin position="281"/>
        <end position="339"/>
    </location>
</feature>
<dbReference type="Proteomes" id="UP000184076">
    <property type="component" value="Unassembled WGS sequence"/>
</dbReference>
<dbReference type="RefSeq" id="WP_073040466.1">
    <property type="nucleotide sequence ID" value="NZ_FQVB01000029.1"/>
</dbReference>
<sequence>MYIRYVRYRGAARYVLRTSYWDGTCYRCRDILDLGDDPEAYIVYVGGNGFYFRPEVEEALAERGIEWETEDLERAFLPYLDPHIRRIIENFTFSPSRKARPGGGRRKAADRQDHLHPFDKRRMHFLRCGRIDMGNLEGRPWKFLNILLGKSRDEMEHVIEGMEADLRPHERRSYLFTALELQKYFPHHLLKNNPAALDPEKVDGCFLEEICRLNESRRFFAGVDDHDPRRLHPYLVKYVIMYFDHSFAPGSFLDEMLRDFIWNRQFRFPGGPPKASMPEKEACSCLGISEAEYRAMSPEALARCYKRCAKKHHPDAGGDHETFIRMTEAYEVLARRKGR</sequence>
<dbReference type="STRING" id="1121391.SAMN02745206_02771"/>
<organism evidence="2 3">
    <name type="scientific">Desulfacinum infernum DSM 9756</name>
    <dbReference type="NCBI Taxonomy" id="1121391"/>
    <lineage>
        <taxon>Bacteria</taxon>
        <taxon>Pseudomonadati</taxon>
        <taxon>Thermodesulfobacteriota</taxon>
        <taxon>Syntrophobacteria</taxon>
        <taxon>Syntrophobacterales</taxon>
        <taxon>Syntrophobacteraceae</taxon>
        <taxon>Desulfacinum</taxon>
    </lineage>
</organism>
<keyword evidence="3" id="KW-1185">Reference proteome</keyword>
<dbReference type="AlphaFoldDB" id="A0A1M5EZU0"/>
<gene>
    <name evidence="2" type="ORF">SAMN02745206_02771</name>
</gene>
<name>A0A1M5EZU0_9BACT</name>
<dbReference type="PROSITE" id="PS50076">
    <property type="entry name" value="DNAJ_2"/>
    <property type="match status" value="1"/>
</dbReference>
<reference evidence="3" key="1">
    <citation type="submission" date="2016-11" db="EMBL/GenBank/DDBJ databases">
        <authorList>
            <person name="Varghese N."/>
            <person name="Submissions S."/>
        </authorList>
    </citation>
    <scope>NUCLEOTIDE SEQUENCE [LARGE SCALE GENOMIC DNA]</scope>
    <source>
        <strain evidence="3">DSM 9756</strain>
    </source>
</reference>
<evidence type="ECO:0000259" key="1">
    <source>
        <dbReference type="PROSITE" id="PS50076"/>
    </source>
</evidence>
<dbReference type="OrthoDB" id="9775658at2"/>
<dbReference type="SMART" id="SM00271">
    <property type="entry name" value="DnaJ"/>
    <property type="match status" value="1"/>
</dbReference>
<evidence type="ECO:0000313" key="3">
    <source>
        <dbReference type="Proteomes" id="UP000184076"/>
    </source>
</evidence>
<dbReference type="InterPro" id="IPR036869">
    <property type="entry name" value="J_dom_sf"/>
</dbReference>
<dbReference type="CDD" id="cd06257">
    <property type="entry name" value="DnaJ"/>
    <property type="match status" value="1"/>
</dbReference>
<evidence type="ECO:0000313" key="2">
    <source>
        <dbReference type="EMBL" id="SHF84637.1"/>
    </source>
</evidence>
<dbReference type="InterPro" id="IPR001623">
    <property type="entry name" value="DnaJ_domain"/>
</dbReference>
<proteinExistence type="predicted"/>
<dbReference type="SUPFAM" id="SSF46565">
    <property type="entry name" value="Chaperone J-domain"/>
    <property type="match status" value="1"/>
</dbReference>
<dbReference type="EMBL" id="FQVB01000029">
    <property type="protein sequence ID" value="SHF84637.1"/>
    <property type="molecule type" value="Genomic_DNA"/>
</dbReference>
<protein>
    <recommendedName>
        <fullName evidence="1">J domain-containing protein</fullName>
    </recommendedName>
</protein>